<dbReference type="PATRIC" id="fig|2033.6.peg.3102"/>
<accession>A0A147EWU5</accession>
<reference evidence="5 6" key="1">
    <citation type="journal article" date="2016" name="Front. Microbiol.">
        <title>Genomic Resource of Rice Seed Associated Bacteria.</title>
        <authorList>
            <person name="Midha S."/>
            <person name="Bansal K."/>
            <person name="Sharma S."/>
            <person name="Kumar N."/>
            <person name="Patil P.P."/>
            <person name="Chaudhry V."/>
            <person name="Patil P.B."/>
        </authorList>
    </citation>
    <scope>NUCLEOTIDE SEQUENCE [LARGE SCALE GENOMIC DNA]</scope>
    <source>
        <strain evidence="5 6">NS220</strain>
    </source>
</reference>
<dbReference type="PANTHER" id="PTHR11280">
    <property type="entry name" value="GLUCOSAMINE-6-PHOSPHATE ISOMERASE"/>
    <property type="match status" value="1"/>
</dbReference>
<feature type="region of interest" description="Disordered" evidence="3">
    <location>
        <begin position="53"/>
        <end position="73"/>
    </location>
</feature>
<evidence type="ECO:0000313" key="5">
    <source>
        <dbReference type="EMBL" id="KTR94211.1"/>
    </source>
</evidence>
<proteinExistence type="predicted"/>
<dbReference type="Gene3D" id="3.40.50.1360">
    <property type="match status" value="1"/>
</dbReference>
<dbReference type="EMBL" id="LDRT01000060">
    <property type="protein sequence ID" value="KTR94211.1"/>
    <property type="molecule type" value="Genomic_DNA"/>
</dbReference>
<dbReference type="InterPro" id="IPR018321">
    <property type="entry name" value="Glucosamine6P_isomerase_CS"/>
</dbReference>
<dbReference type="GO" id="GO:0004342">
    <property type="term" value="F:glucosamine-6-phosphate deaminase activity"/>
    <property type="evidence" value="ECO:0007669"/>
    <property type="project" value="InterPro"/>
</dbReference>
<dbReference type="OrthoDB" id="9791139at2"/>
<dbReference type="GO" id="GO:0019262">
    <property type="term" value="P:N-acetylneuraminate catabolic process"/>
    <property type="evidence" value="ECO:0007669"/>
    <property type="project" value="TreeGrafter"/>
</dbReference>
<dbReference type="PROSITE" id="PS01161">
    <property type="entry name" value="GLC_GALNAC_ISOMERASE"/>
    <property type="match status" value="1"/>
</dbReference>
<dbReference type="InterPro" id="IPR037171">
    <property type="entry name" value="NagB/RpiA_transferase-like"/>
</dbReference>
<dbReference type="GO" id="GO:0005975">
    <property type="term" value="P:carbohydrate metabolic process"/>
    <property type="evidence" value="ECO:0007669"/>
    <property type="project" value="InterPro"/>
</dbReference>
<evidence type="ECO:0000313" key="6">
    <source>
        <dbReference type="Proteomes" id="UP000075025"/>
    </source>
</evidence>
<evidence type="ECO:0000256" key="2">
    <source>
        <dbReference type="ARBA" id="ARBA00023277"/>
    </source>
</evidence>
<dbReference type="PANTHER" id="PTHR11280:SF5">
    <property type="entry name" value="GLUCOSAMINE-6-PHOSPHATE ISOMERASE"/>
    <property type="match status" value="1"/>
</dbReference>
<dbReference type="GO" id="GO:0006043">
    <property type="term" value="P:glucosamine catabolic process"/>
    <property type="evidence" value="ECO:0007669"/>
    <property type="project" value="TreeGrafter"/>
</dbReference>
<evidence type="ECO:0000256" key="1">
    <source>
        <dbReference type="ARBA" id="ARBA00022801"/>
    </source>
</evidence>
<dbReference type="SUPFAM" id="SSF100950">
    <property type="entry name" value="NagB/RpiA/CoA transferase-like"/>
    <property type="match status" value="1"/>
</dbReference>
<dbReference type="Pfam" id="PF01182">
    <property type="entry name" value="Glucosamine_iso"/>
    <property type="match status" value="1"/>
</dbReference>
<dbReference type="InterPro" id="IPR004547">
    <property type="entry name" value="Glucosamine6P_isomerase"/>
</dbReference>
<dbReference type="GO" id="GO:0005737">
    <property type="term" value="C:cytoplasm"/>
    <property type="evidence" value="ECO:0007669"/>
    <property type="project" value="TreeGrafter"/>
</dbReference>
<feature type="compositionally biased region" description="Low complexity" evidence="3">
    <location>
        <begin position="53"/>
        <end position="62"/>
    </location>
</feature>
<keyword evidence="1" id="KW-0378">Hydrolase</keyword>
<organism evidence="5 6">
    <name type="scientific">Microbacterium testaceum</name>
    <name type="common">Aureobacterium testaceum</name>
    <name type="synonym">Brevibacterium testaceum</name>
    <dbReference type="NCBI Taxonomy" id="2033"/>
    <lineage>
        <taxon>Bacteria</taxon>
        <taxon>Bacillati</taxon>
        <taxon>Actinomycetota</taxon>
        <taxon>Actinomycetes</taxon>
        <taxon>Micrococcales</taxon>
        <taxon>Microbacteriaceae</taxon>
        <taxon>Microbacterium</taxon>
    </lineage>
</organism>
<dbReference type="CDD" id="cd01399">
    <property type="entry name" value="GlcN6P_deaminase"/>
    <property type="match status" value="1"/>
</dbReference>
<dbReference type="Proteomes" id="UP000075025">
    <property type="component" value="Unassembled WGS sequence"/>
</dbReference>
<comment type="caution">
    <text evidence="5">The sequence shown here is derived from an EMBL/GenBank/DDBJ whole genome shotgun (WGS) entry which is preliminary data.</text>
</comment>
<dbReference type="GO" id="GO:0006046">
    <property type="term" value="P:N-acetylglucosamine catabolic process"/>
    <property type="evidence" value="ECO:0007669"/>
    <property type="project" value="TreeGrafter"/>
</dbReference>
<sequence>MVVCATDEIGEVAADLVATVPRDGVLGVATGSSPLALYAALIRRRESSLRLRSLSPRSLSPSTGRDTDQNPAPDGLRLFALDEYVGLPADDPRSYAAYVRSVIAEPLGIPNDRVRVPSGSSAADAEAYERAIIEAGGVDLQIVGIGRNGHIGFNEPGSDAETRTRVVELDESTRRANAEHFDGDLAQVPTHAMTQGVATILAARRIVLVASGAAKAAALRSALLGPVTADNPASFLQRHPDVTVVADLDALREDR</sequence>
<name>A0A147EWU5_MICTE</name>
<feature type="domain" description="Glucosamine/galactosamine-6-phosphate isomerase" evidence="4">
    <location>
        <begin position="75"/>
        <end position="239"/>
    </location>
</feature>
<keyword evidence="2" id="KW-0119">Carbohydrate metabolism</keyword>
<dbReference type="GO" id="GO:0042802">
    <property type="term" value="F:identical protein binding"/>
    <property type="evidence" value="ECO:0007669"/>
    <property type="project" value="TreeGrafter"/>
</dbReference>
<gene>
    <name evidence="5" type="ORF">NS220_09835</name>
</gene>
<dbReference type="AlphaFoldDB" id="A0A147EWU5"/>
<evidence type="ECO:0000256" key="3">
    <source>
        <dbReference type="SAM" id="MobiDB-lite"/>
    </source>
</evidence>
<evidence type="ECO:0000259" key="4">
    <source>
        <dbReference type="Pfam" id="PF01182"/>
    </source>
</evidence>
<dbReference type="InterPro" id="IPR006148">
    <property type="entry name" value="Glc/Gal-6P_isomerase"/>
</dbReference>
<protein>
    <recommendedName>
        <fullName evidence="4">Glucosamine/galactosamine-6-phosphate isomerase domain-containing protein</fullName>
    </recommendedName>
</protein>